<dbReference type="OrthoDB" id="8537001at2"/>
<gene>
    <name evidence="3" type="ORF">D3878_02050</name>
</gene>
<feature type="transmembrane region" description="Helical" evidence="2">
    <location>
        <begin position="65"/>
        <end position="90"/>
    </location>
</feature>
<accession>A0A3A3G0S7</accession>
<evidence type="ECO:0000313" key="4">
    <source>
        <dbReference type="Proteomes" id="UP000266327"/>
    </source>
</evidence>
<protein>
    <submittedName>
        <fullName evidence="3">Uncharacterized protein</fullName>
    </submittedName>
</protein>
<dbReference type="Proteomes" id="UP000266327">
    <property type="component" value="Unassembled WGS sequence"/>
</dbReference>
<keyword evidence="2" id="KW-0472">Membrane</keyword>
<evidence type="ECO:0000313" key="3">
    <source>
        <dbReference type="EMBL" id="RJG00509.1"/>
    </source>
</evidence>
<proteinExistence type="predicted"/>
<dbReference type="EMBL" id="QYUQ01000002">
    <property type="protein sequence ID" value="RJG00509.1"/>
    <property type="molecule type" value="Genomic_DNA"/>
</dbReference>
<sequence length="135" mass="14482">MANLFNQLPDYSKSPAGRERTILRLLPRASLAGSILIALPALLIRLLPLFGLAPADPKLASTVDIMSIAVMIVFWIALVIVGTGAFLVMLMKGPAYVADPYAMVDSDKPGKRMAEMQPGKAIYQGEGKSPPEQDS</sequence>
<feature type="transmembrane region" description="Helical" evidence="2">
    <location>
        <begin position="29"/>
        <end position="53"/>
    </location>
</feature>
<reference evidence="4" key="1">
    <citation type="submission" date="2018-09" db="EMBL/GenBank/DDBJ databases">
        <authorList>
            <person name="Zhu H."/>
        </authorList>
    </citation>
    <scope>NUCLEOTIDE SEQUENCE [LARGE SCALE GENOMIC DNA]</scope>
    <source>
        <strain evidence="4">K1S02-23</strain>
    </source>
</reference>
<name>A0A3A3G0S7_9BURK</name>
<evidence type="ECO:0000256" key="2">
    <source>
        <dbReference type="SAM" id="Phobius"/>
    </source>
</evidence>
<feature type="region of interest" description="Disordered" evidence="1">
    <location>
        <begin position="109"/>
        <end position="135"/>
    </location>
</feature>
<keyword evidence="2" id="KW-1133">Transmembrane helix</keyword>
<keyword evidence="4" id="KW-1185">Reference proteome</keyword>
<dbReference type="AlphaFoldDB" id="A0A3A3G0S7"/>
<keyword evidence="2" id="KW-0812">Transmembrane</keyword>
<dbReference type="RefSeq" id="WP_119783963.1">
    <property type="nucleotide sequence ID" value="NZ_QYUQ01000002.1"/>
</dbReference>
<evidence type="ECO:0000256" key="1">
    <source>
        <dbReference type="SAM" id="MobiDB-lite"/>
    </source>
</evidence>
<comment type="caution">
    <text evidence="3">The sequence shown here is derived from an EMBL/GenBank/DDBJ whole genome shotgun (WGS) entry which is preliminary data.</text>
</comment>
<organism evidence="3 4">
    <name type="scientific">Noviherbaspirillum sedimenti</name>
    <dbReference type="NCBI Taxonomy" id="2320865"/>
    <lineage>
        <taxon>Bacteria</taxon>
        <taxon>Pseudomonadati</taxon>
        <taxon>Pseudomonadota</taxon>
        <taxon>Betaproteobacteria</taxon>
        <taxon>Burkholderiales</taxon>
        <taxon>Oxalobacteraceae</taxon>
        <taxon>Noviherbaspirillum</taxon>
    </lineage>
</organism>